<comment type="caution">
    <text evidence="6">The sequence shown here is derived from an EMBL/GenBank/DDBJ whole genome shotgun (WGS) entry which is preliminary data.</text>
</comment>
<keyword evidence="2" id="KW-0436">Ligase</keyword>
<sequence>MPDCVTFEEDLGHPRTDVWKMIAAPELYPRFFRGVGACDRLSGSGRGARYRLRANICGEAVEHELRVLLSRRDEQFVLDSDPDTAGCISVQLVDAGPGRTTVKCIFFRPAGGSRLTANEFRHWVRDGLARMGRYLAGDPEPLPAARPAGALQVANTLVQAGILLPSRPDKVIRQMRALARWGATLAGGYTAAAAREPKGVAVIDEDGEERTFAELSRRADRLASVLEKMGVGDERKVALLARNHAAFVHVLLACGKLGVDVLLLNTGLAEPQVTDAVRRQGVRVLIADDEFTPLLVNLPESAAWLSSGTLDALIDQAEDATFEPPEKPGRLVVLTSGTTGTPKGARRPTPKGLGAAVALLSRIPLRVGERMLISTPLFHTWGLSALQVGMPLRACLVLQRRFDAEECLRAIEEHRVTTMFAVPVMLQRMLALPPEVREEYDTSSLRIVVSSGSALPAALVTGFMDAFGDVLYNFYGSTEVSAAAVATPEDLRTAPATAGYPPLGSRLAVLGPSGEPLPPGEIGWIYVGNDLLFDGYTDGSRREIRHGLMDTGDRGYLDADGRLFVSGRNDDMIVSGGENVFPRPVEEALATLPGVLDAAVIGVPDDEYGQRLVAFVVAHPAARLDEDVVRDYLRHRVARFAMPREVIFIDELPRTQTGKVLKRVLFEDGWLAGNSRFG</sequence>
<dbReference type="FunFam" id="3.30.300.30:FF:000008">
    <property type="entry name" value="2,3-dihydroxybenzoate-AMP ligase"/>
    <property type="match status" value="1"/>
</dbReference>
<organism evidence="6 7">
    <name type="scientific">Amycolatopsis acidicola</name>
    <dbReference type="NCBI Taxonomy" id="2596893"/>
    <lineage>
        <taxon>Bacteria</taxon>
        <taxon>Bacillati</taxon>
        <taxon>Actinomycetota</taxon>
        <taxon>Actinomycetes</taxon>
        <taxon>Pseudonocardiales</taxon>
        <taxon>Pseudonocardiaceae</taxon>
        <taxon>Amycolatopsis</taxon>
    </lineage>
</organism>
<dbReference type="Gene3D" id="3.30.300.30">
    <property type="match status" value="1"/>
</dbReference>
<dbReference type="SUPFAM" id="SSF55961">
    <property type="entry name" value="Bet v1-like"/>
    <property type="match status" value="1"/>
</dbReference>
<dbReference type="PANTHER" id="PTHR43767:SF1">
    <property type="entry name" value="NONRIBOSOMAL PEPTIDE SYNTHASE PES1 (EUROFUNG)-RELATED"/>
    <property type="match status" value="1"/>
</dbReference>
<evidence type="ECO:0000256" key="3">
    <source>
        <dbReference type="SAM" id="MobiDB-lite"/>
    </source>
</evidence>
<feature type="region of interest" description="Disordered" evidence="3">
    <location>
        <begin position="328"/>
        <end position="349"/>
    </location>
</feature>
<dbReference type="RefSeq" id="WP_144753455.1">
    <property type="nucleotide sequence ID" value="NZ_VMNW02000075.1"/>
</dbReference>
<dbReference type="Gene3D" id="3.30.530.20">
    <property type="match status" value="1"/>
</dbReference>
<comment type="similarity">
    <text evidence="1">Belongs to the ATP-dependent AMP-binding enzyme family.</text>
</comment>
<dbReference type="InterPro" id="IPR042099">
    <property type="entry name" value="ANL_N_sf"/>
</dbReference>
<evidence type="ECO:0000259" key="5">
    <source>
        <dbReference type="Pfam" id="PF13193"/>
    </source>
</evidence>
<dbReference type="InterPro" id="IPR020845">
    <property type="entry name" value="AMP-binding_CS"/>
</dbReference>
<dbReference type="SUPFAM" id="SSF56801">
    <property type="entry name" value="Acetyl-CoA synthetase-like"/>
    <property type="match status" value="1"/>
</dbReference>
<evidence type="ECO:0000256" key="2">
    <source>
        <dbReference type="ARBA" id="ARBA00022598"/>
    </source>
</evidence>
<dbReference type="InterPro" id="IPR045851">
    <property type="entry name" value="AMP-bd_C_sf"/>
</dbReference>
<evidence type="ECO:0000313" key="7">
    <source>
        <dbReference type="Proteomes" id="UP000319769"/>
    </source>
</evidence>
<dbReference type="Pfam" id="PF00501">
    <property type="entry name" value="AMP-binding"/>
    <property type="match status" value="1"/>
</dbReference>
<evidence type="ECO:0000256" key="1">
    <source>
        <dbReference type="ARBA" id="ARBA00006432"/>
    </source>
</evidence>
<dbReference type="InterPro" id="IPR050237">
    <property type="entry name" value="ATP-dep_AMP-bd_enzyme"/>
</dbReference>
<evidence type="ECO:0000259" key="4">
    <source>
        <dbReference type="Pfam" id="PF00501"/>
    </source>
</evidence>
<name>A0A5N0US50_9PSEU</name>
<keyword evidence="7" id="KW-1185">Reference proteome</keyword>
<dbReference type="InterPro" id="IPR023393">
    <property type="entry name" value="START-like_dom_sf"/>
</dbReference>
<dbReference type="Gene3D" id="3.40.50.12780">
    <property type="entry name" value="N-terminal domain of ligase-like"/>
    <property type="match status" value="1"/>
</dbReference>
<dbReference type="Pfam" id="PF13193">
    <property type="entry name" value="AMP-binding_C"/>
    <property type="match status" value="1"/>
</dbReference>
<gene>
    <name evidence="6" type="ORF">FPZ12_034260</name>
</gene>
<dbReference type="OrthoDB" id="56621at2"/>
<dbReference type="EMBL" id="VMNW02000075">
    <property type="protein sequence ID" value="KAA9153514.1"/>
    <property type="molecule type" value="Genomic_DNA"/>
</dbReference>
<reference evidence="6" key="1">
    <citation type="submission" date="2019-09" db="EMBL/GenBank/DDBJ databases">
        <authorList>
            <person name="Teo W.F.A."/>
            <person name="Duangmal K."/>
        </authorList>
    </citation>
    <scope>NUCLEOTIDE SEQUENCE [LARGE SCALE GENOMIC DNA]</scope>
    <source>
        <strain evidence="6">K81G1</strain>
    </source>
</reference>
<proteinExistence type="inferred from homology"/>
<accession>A0A5N0US50</accession>
<evidence type="ECO:0000313" key="6">
    <source>
        <dbReference type="EMBL" id="KAA9153514.1"/>
    </source>
</evidence>
<dbReference type="AlphaFoldDB" id="A0A5N0US50"/>
<protein>
    <submittedName>
        <fullName evidence="6">AMP-binding protein</fullName>
    </submittedName>
</protein>
<feature type="domain" description="AMP-dependent synthetase/ligase" evidence="4">
    <location>
        <begin position="191"/>
        <end position="536"/>
    </location>
</feature>
<dbReference type="GO" id="GO:0016878">
    <property type="term" value="F:acid-thiol ligase activity"/>
    <property type="evidence" value="ECO:0007669"/>
    <property type="project" value="UniProtKB-ARBA"/>
</dbReference>
<dbReference type="Proteomes" id="UP000319769">
    <property type="component" value="Unassembled WGS sequence"/>
</dbReference>
<dbReference type="PROSITE" id="PS00455">
    <property type="entry name" value="AMP_BINDING"/>
    <property type="match status" value="1"/>
</dbReference>
<dbReference type="InterPro" id="IPR025110">
    <property type="entry name" value="AMP-bd_C"/>
</dbReference>
<feature type="domain" description="AMP-binding enzyme C-terminal" evidence="5">
    <location>
        <begin position="585"/>
        <end position="659"/>
    </location>
</feature>
<dbReference type="InterPro" id="IPR000873">
    <property type="entry name" value="AMP-dep_synth/lig_dom"/>
</dbReference>
<dbReference type="PANTHER" id="PTHR43767">
    <property type="entry name" value="LONG-CHAIN-FATTY-ACID--COA LIGASE"/>
    <property type="match status" value="1"/>
</dbReference>